<dbReference type="Proteomes" id="UP000237347">
    <property type="component" value="Unassembled WGS sequence"/>
</dbReference>
<dbReference type="SUPFAM" id="SSF49899">
    <property type="entry name" value="Concanavalin A-like lectins/glucanases"/>
    <property type="match status" value="1"/>
</dbReference>
<comment type="caution">
    <text evidence="2">The sequence shown here is derived from an EMBL/GenBank/DDBJ whole genome shotgun (WGS) entry which is preliminary data.</text>
</comment>
<evidence type="ECO:0000256" key="1">
    <source>
        <dbReference type="SAM" id="SignalP"/>
    </source>
</evidence>
<proteinExistence type="predicted"/>
<name>A0AAW0L248_QUESU</name>
<dbReference type="InterPro" id="IPR013320">
    <property type="entry name" value="ConA-like_dom_sf"/>
</dbReference>
<organism evidence="2 3">
    <name type="scientific">Quercus suber</name>
    <name type="common">Cork oak</name>
    <dbReference type="NCBI Taxonomy" id="58331"/>
    <lineage>
        <taxon>Eukaryota</taxon>
        <taxon>Viridiplantae</taxon>
        <taxon>Streptophyta</taxon>
        <taxon>Embryophyta</taxon>
        <taxon>Tracheophyta</taxon>
        <taxon>Spermatophyta</taxon>
        <taxon>Magnoliopsida</taxon>
        <taxon>eudicotyledons</taxon>
        <taxon>Gunneridae</taxon>
        <taxon>Pentapetalae</taxon>
        <taxon>rosids</taxon>
        <taxon>fabids</taxon>
        <taxon>Fagales</taxon>
        <taxon>Fagaceae</taxon>
        <taxon>Quercus</taxon>
    </lineage>
</organism>
<keyword evidence="1" id="KW-0732">Signal</keyword>
<keyword evidence="2" id="KW-0808">Transferase</keyword>
<reference evidence="2 3" key="1">
    <citation type="journal article" date="2018" name="Sci. Data">
        <title>The draft genome sequence of cork oak.</title>
        <authorList>
            <person name="Ramos A.M."/>
            <person name="Usie A."/>
            <person name="Barbosa P."/>
            <person name="Barros P.M."/>
            <person name="Capote T."/>
            <person name="Chaves I."/>
            <person name="Simoes F."/>
            <person name="Abreu I."/>
            <person name="Carrasquinho I."/>
            <person name="Faro C."/>
            <person name="Guimaraes J.B."/>
            <person name="Mendonca D."/>
            <person name="Nobrega F."/>
            <person name="Rodrigues L."/>
            <person name="Saibo N.J.M."/>
            <person name="Varela M.C."/>
            <person name="Egas C."/>
            <person name="Matos J."/>
            <person name="Miguel C.M."/>
            <person name="Oliveira M.M."/>
            <person name="Ricardo C.P."/>
            <person name="Goncalves S."/>
        </authorList>
    </citation>
    <scope>NUCLEOTIDE SEQUENCE [LARGE SCALE GENOMIC DNA]</scope>
    <source>
        <strain evidence="3">cv. HL8</strain>
    </source>
</reference>
<accession>A0AAW0L248</accession>
<protein>
    <submittedName>
        <fullName evidence="2">L-type lectin-domain containing receptor kinase ii.2</fullName>
    </submittedName>
</protein>
<feature type="chain" id="PRO_5043900661" evidence="1">
    <location>
        <begin position="33"/>
        <end position="79"/>
    </location>
</feature>
<keyword evidence="2" id="KW-0418">Kinase</keyword>
<evidence type="ECO:0000313" key="2">
    <source>
        <dbReference type="EMBL" id="KAK7844618.1"/>
    </source>
</evidence>
<dbReference type="GO" id="GO:0016301">
    <property type="term" value="F:kinase activity"/>
    <property type="evidence" value="ECO:0007669"/>
    <property type="project" value="UniProtKB-KW"/>
</dbReference>
<evidence type="ECO:0000313" key="3">
    <source>
        <dbReference type="Proteomes" id="UP000237347"/>
    </source>
</evidence>
<keyword evidence="3" id="KW-1185">Reference proteome</keyword>
<dbReference type="EMBL" id="PKMF04000182">
    <property type="protein sequence ID" value="KAK7844618.1"/>
    <property type="molecule type" value="Genomic_DNA"/>
</dbReference>
<dbReference type="AlphaFoldDB" id="A0AAW0L248"/>
<feature type="signal peptide" evidence="1">
    <location>
        <begin position="1"/>
        <end position="32"/>
    </location>
</feature>
<keyword evidence="2" id="KW-0675">Receptor</keyword>
<gene>
    <name evidence="2" type="primary">LECRK22_0</name>
    <name evidence="2" type="ORF">CFP56_010674</name>
</gene>
<sequence>MSLFQLFPMATILRSLHFLIILYVSNIPQAFAQNENQFIYNGFLQAKLHLDGSAKITSNGLLLLTNTVNISYPQLASSV</sequence>